<proteinExistence type="predicted"/>
<name>A0A0N0U2L4_9HYME</name>
<keyword evidence="1" id="KW-0812">Transmembrane</keyword>
<keyword evidence="3" id="KW-1185">Reference proteome</keyword>
<keyword evidence="1" id="KW-1133">Transmembrane helix</keyword>
<evidence type="ECO:0000313" key="3">
    <source>
        <dbReference type="Proteomes" id="UP000053105"/>
    </source>
</evidence>
<dbReference type="Proteomes" id="UP000053105">
    <property type="component" value="Unassembled WGS sequence"/>
</dbReference>
<gene>
    <name evidence="2" type="ORF">WN51_09426</name>
</gene>
<dbReference type="EMBL" id="KQ438551">
    <property type="protein sequence ID" value="KOX67182.1"/>
    <property type="molecule type" value="Genomic_DNA"/>
</dbReference>
<sequence>MASKKEKKKTKSLGRLVLNVSFRRKFVFGIAIADNYLVFTSDQRHEITAIPVAEQLRFSIHTIVESSYFVTSEIVRDSFDRFGSKLEICQKDFARRRIVSRSRGVSDETSNTSLSSTVEYPDDDDVIAILFSTIYRVSHLKTDIDDIPPTPTFYRYDCVHTCVLRIIHHFANTRSKWVSWFAFELGGKSQRVVSLLYFGSAIIAGSADAATLSYVYISRKMAAFLFCASH</sequence>
<feature type="transmembrane region" description="Helical" evidence="1">
    <location>
        <begin position="195"/>
        <end position="217"/>
    </location>
</feature>
<evidence type="ECO:0000313" key="2">
    <source>
        <dbReference type="EMBL" id="KOX67182.1"/>
    </source>
</evidence>
<dbReference type="AlphaFoldDB" id="A0A0N0U2L4"/>
<accession>A0A0N0U2L4</accession>
<keyword evidence="1" id="KW-0472">Membrane</keyword>
<reference evidence="2 3" key="1">
    <citation type="submission" date="2015-07" db="EMBL/GenBank/DDBJ databases">
        <title>The genome of Melipona quadrifasciata.</title>
        <authorList>
            <person name="Pan H."/>
            <person name="Kapheim K."/>
        </authorList>
    </citation>
    <scope>NUCLEOTIDE SEQUENCE [LARGE SCALE GENOMIC DNA]</scope>
    <source>
        <strain evidence="2">0111107301</strain>
        <tissue evidence="2">Whole body</tissue>
    </source>
</reference>
<evidence type="ECO:0000256" key="1">
    <source>
        <dbReference type="SAM" id="Phobius"/>
    </source>
</evidence>
<organism evidence="2 3">
    <name type="scientific">Melipona quadrifasciata</name>
    <dbReference type="NCBI Taxonomy" id="166423"/>
    <lineage>
        <taxon>Eukaryota</taxon>
        <taxon>Metazoa</taxon>
        <taxon>Ecdysozoa</taxon>
        <taxon>Arthropoda</taxon>
        <taxon>Hexapoda</taxon>
        <taxon>Insecta</taxon>
        <taxon>Pterygota</taxon>
        <taxon>Neoptera</taxon>
        <taxon>Endopterygota</taxon>
        <taxon>Hymenoptera</taxon>
        <taxon>Apocrita</taxon>
        <taxon>Aculeata</taxon>
        <taxon>Apoidea</taxon>
        <taxon>Anthophila</taxon>
        <taxon>Apidae</taxon>
        <taxon>Melipona</taxon>
    </lineage>
</organism>
<protein>
    <submittedName>
        <fullName evidence="2">Uncharacterized protein</fullName>
    </submittedName>
</protein>